<dbReference type="GO" id="GO:0005829">
    <property type="term" value="C:cytosol"/>
    <property type="evidence" value="ECO:0007669"/>
    <property type="project" value="TreeGrafter"/>
</dbReference>
<dbReference type="PRINTS" id="PR01100">
    <property type="entry name" value="SHIKIMTKNASE"/>
</dbReference>
<dbReference type="Gene3D" id="3.40.50.720">
    <property type="entry name" value="NAD(P)-binding Rossmann-like Domain"/>
    <property type="match status" value="1"/>
</dbReference>
<feature type="binding site" evidence="11">
    <location>
        <position position="385"/>
    </location>
    <ligand>
        <name>ATP</name>
        <dbReference type="ChEBI" id="CHEBI:30616"/>
    </ligand>
</feature>
<keyword evidence="3 11" id="KW-0028">Amino-acid biosynthesis</keyword>
<comment type="subcellular location">
    <subcellularLocation>
        <location evidence="11">Cytoplasm</location>
    </subcellularLocation>
</comment>
<dbReference type="InterPro" id="IPR022893">
    <property type="entry name" value="Shikimate_DH_fam"/>
</dbReference>
<dbReference type="GO" id="GO:0050661">
    <property type="term" value="F:NADP binding"/>
    <property type="evidence" value="ECO:0007669"/>
    <property type="project" value="TreeGrafter"/>
</dbReference>
<evidence type="ECO:0000256" key="10">
    <source>
        <dbReference type="ARBA" id="ARBA00049442"/>
    </source>
</evidence>
<dbReference type="SUPFAM" id="SSF52540">
    <property type="entry name" value="P-loop containing nucleoside triphosphate hydrolases"/>
    <property type="match status" value="1"/>
</dbReference>
<feature type="binding site" evidence="11">
    <location>
        <position position="283"/>
    </location>
    <ligand>
        <name>Mg(2+)</name>
        <dbReference type="ChEBI" id="CHEBI:18420"/>
    </ligand>
</feature>
<keyword evidence="8 11" id="KW-0057">Aromatic amino acid biosynthesis</keyword>
<feature type="binding site" evidence="11">
    <location>
        <position position="301"/>
    </location>
    <ligand>
        <name>substrate</name>
    </ligand>
</feature>
<dbReference type="InterPro" id="IPR031322">
    <property type="entry name" value="Shikimate/glucono_kinase"/>
</dbReference>
<evidence type="ECO:0000256" key="8">
    <source>
        <dbReference type="ARBA" id="ARBA00023141"/>
    </source>
</evidence>
<dbReference type="InterPro" id="IPR000623">
    <property type="entry name" value="Shikimate_kinase/TSH1"/>
</dbReference>
<feature type="binding site" evidence="11">
    <location>
        <position position="325"/>
    </location>
    <ligand>
        <name>substrate</name>
    </ligand>
</feature>
<dbReference type="GO" id="GO:0009073">
    <property type="term" value="P:aromatic amino acid family biosynthetic process"/>
    <property type="evidence" value="ECO:0007669"/>
    <property type="project" value="UniProtKB-KW"/>
</dbReference>
<feature type="binding site" evidence="11">
    <location>
        <position position="347"/>
    </location>
    <ligand>
        <name>substrate</name>
    </ligand>
</feature>
<comment type="function">
    <text evidence="11">Catalyzes the specific phosphorylation of the 3-hydroxyl group of shikimic acid using ATP as a cosubstrate.</text>
</comment>
<dbReference type="Proteomes" id="UP000524246">
    <property type="component" value="Unassembled WGS sequence"/>
</dbReference>
<comment type="pathway">
    <text evidence="2">Metabolic intermediate biosynthesis; chorismate biosynthesis; chorismate from D-erythrose 4-phosphate and phosphoenolpyruvate: step 4/7.</text>
</comment>
<evidence type="ECO:0000256" key="9">
    <source>
        <dbReference type="ARBA" id="ARBA00048567"/>
    </source>
</evidence>
<dbReference type="InterPro" id="IPR023000">
    <property type="entry name" value="Shikimate_kinase_CS"/>
</dbReference>
<keyword evidence="7 11" id="KW-0067">ATP-binding</keyword>
<dbReference type="Pfam" id="PF18317">
    <property type="entry name" value="SDH_C"/>
    <property type="match status" value="1"/>
</dbReference>
<dbReference type="GO" id="GO:0019632">
    <property type="term" value="P:shikimate metabolic process"/>
    <property type="evidence" value="ECO:0007669"/>
    <property type="project" value="TreeGrafter"/>
</dbReference>
<dbReference type="GO" id="GO:0005524">
    <property type="term" value="F:ATP binding"/>
    <property type="evidence" value="ECO:0007669"/>
    <property type="project" value="UniProtKB-UniRule"/>
</dbReference>
<comment type="pathway">
    <text evidence="1 11">Metabolic intermediate biosynthesis; chorismate biosynthesis; chorismate from D-erythrose 4-phosphate and phosphoenolpyruvate: step 5/7.</text>
</comment>
<protein>
    <recommendedName>
        <fullName evidence="11">Shikimate kinase</fullName>
        <shortName evidence="11">SK</shortName>
        <ecNumber evidence="11">2.7.1.71</ecNumber>
    </recommendedName>
</protein>
<dbReference type="SUPFAM" id="SSF53223">
    <property type="entry name" value="Aminoacid dehydrogenase-like, N-terminal domain"/>
    <property type="match status" value="1"/>
</dbReference>
<dbReference type="Gene3D" id="3.40.50.10860">
    <property type="entry name" value="Leucine Dehydrogenase, chain A, domain 1"/>
    <property type="match status" value="1"/>
</dbReference>
<dbReference type="PANTHER" id="PTHR21089">
    <property type="entry name" value="SHIKIMATE DEHYDROGENASE"/>
    <property type="match status" value="1"/>
</dbReference>
<reference evidence="15 16" key="1">
    <citation type="journal article" date="2020" name="Biotechnol. Biofuels">
        <title>New insights from the biogas microbiome by comprehensive genome-resolved metagenomics of nearly 1600 species originating from multiple anaerobic digesters.</title>
        <authorList>
            <person name="Campanaro S."/>
            <person name="Treu L."/>
            <person name="Rodriguez-R L.M."/>
            <person name="Kovalovszki A."/>
            <person name="Ziels R.M."/>
            <person name="Maus I."/>
            <person name="Zhu X."/>
            <person name="Kougias P.G."/>
            <person name="Basile A."/>
            <person name="Luo G."/>
            <person name="Schluter A."/>
            <person name="Konstantinidis K.T."/>
            <person name="Angelidaki I."/>
        </authorList>
    </citation>
    <scope>NUCLEOTIDE SEQUENCE [LARGE SCALE GENOMIC DNA]</scope>
    <source>
        <strain evidence="15">AS27yjCOA_65</strain>
    </source>
</reference>
<dbReference type="InterPro" id="IPR006151">
    <property type="entry name" value="Shikm_DH/Glu-tRNA_Rdtase"/>
</dbReference>
<feature type="domain" description="Shikimate dehydrogenase substrate binding N-terminal" evidence="13">
    <location>
        <begin position="10"/>
        <end position="90"/>
    </location>
</feature>
<keyword evidence="4 11" id="KW-0808">Transferase</keyword>
<evidence type="ECO:0000256" key="11">
    <source>
        <dbReference type="HAMAP-Rule" id="MF_00109"/>
    </source>
</evidence>
<dbReference type="Pfam" id="PF08501">
    <property type="entry name" value="Shikimate_dh_N"/>
    <property type="match status" value="1"/>
</dbReference>
<comment type="catalytic activity">
    <reaction evidence="10">
        <text>shikimate + NADP(+) = 3-dehydroshikimate + NADPH + H(+)</text>
        <dbReference type="Rhea" id="RHEA:17737"/>
        <dbReference type="ChEBI" id="CHEBI:15378"/>
        <dbReference type="ChEBI" id="CHEBI:16630"/>
        <dbReference type="ChEBI" id="CHEBI:36208"/>
        <dbReference type="ChEBI" id="CHEBI:57783"/>
        <dbReference type="ChEBI" id="CHEBI:58349"/>
        <dbReference type="EC" id="1.1.1.25"/>
    </reaction>
</comment>
<feature type="binding site" evidence="11">
    <location>
        <begin position="279"/>
        <end position="284"/>
    </location>
    <ligand>
        <name>ATP</name>
        <dbReference type="ChEBI" id="CHEBI:30616"/>
    </ligand>
</feature>
<dbReference type="CDD" id="cd00464">
    <property type="entry name" value="SK"/>
    <property type="match status" value="1"/>
</dbReference>
<comment type="caution">
    <text evidence="11">Lacks conserved residue(s) required for the propagation of feature annotation.</text>
</comment>
<dbReference type="PROSITE" id="PS01128">
    <property type="entry name" value="SHIKIMATE_KINASE"/>
    <property type="match status" value="1"/>
</dbReference>
<accession>A0A7X9FUE6</accession>
<evidence type="ECO:0000313" key="15">
    <source>
        <dbReference type="EMBL" id="NMC64068.1"/>
    </source>
</evidence>
<evidence type="ECO:0000256" key="3">
    <source>
        <dbReference type="ARBA" id="ARBA00022605"/>
    </source>
</evidence>
<dbReference type="UniPathway" id="UPA00053">
    <property type="reaction ID" value="UER00087"/>
</dbReference>
<comment type="cofactor">
    <cofactor evidence="11">
        <name>Mg(2+)</name>
        <dbReference type="ChEBI" id="CHEBI:18420"/>
    </cofactor>
    <text evidence="11">Binds 1 Mg(2+) ion per subunit.</text>
</comment>
<feature type="domain" description="SDH C-terminal" evidence="14">
    <location>
        <begin position="231"/>
        <end position="261"/>
    </location>
</feature>
<dbReference type="SUPFAM" id="SSF51735">
    <property type="entry name" value="NAD(P)-binding Rossmann-fold domains"/>
    <property type="match status" value="1"/>
</dbReference>
<dbReference type="InterPro" id="IPR013708">
    <property type="entry name" value="Shikimate_DH-bd_N"/>
</dbReference>
<evidence type="ECO:0000259" key="13">
    <source>
        <dbReference type="Pfam" id="PF08501"/>
    </source>
</evidence>
<evidence type="ECO:0000256" key="2">
    <source>
        <dbReference type="ARBA" id="ARBA00004871"/>
    </source>
</evidence>
<evidence type="ECO:0000256" key="5">
    <source>
        <dbReference type="ARBA" id="ARBA00022741"/>
    </source>
</evidence>
<comment type="subunit">
    <text evidence="11">Monomer.</text>
</comment>
<dbReference type="GO" id="GO:0004764">
    <property type="term" value="F:shikimate 3-dehydrogenase (NADP+) activity"/>
    <property type="evidence" value="ECO:0007669"/>
    <property type="project" value="UniProtKB-EC"/>
</dbReference>
<keyword evidence="11" id="KW-0963">Cytoplasm</keyword>
<evidence type="ECO:0000256" key="7">
    <source>
        <dbReference type="ARBA" id="ARBA00022840"/>
    </source>
</evidence>
<dbReference type="GO" id="GO:0004765">
    <property type="term" value="F:shikimate kinase activity"/>
    <property type="evidence" value="ECO:0007669"/>
    <property type="project" value="UniProtKB-UniRule"/>
</dbReference>
<dbReference type="EMBL" id="JAAZON010000595">
    <property type="protein sequence ID" value="NMC64068.1"/>
    <property type="molecule type" value="Genomic_DNA"/>
</dbReference>
<comment type="catalytic activity">
    <reaction evidence="9 11">
        <text>shikimate + ATP = 3-phosphoshikimate + ADP + H(+)</text>
        <dbReference type="Rhea" id="RHEA:13121"/>
        <dbReference type="ChEBI" id="CHEBI:15378"/>
        <dbReference type="ChEBI" id="CHEBI:30616"/>
        <dbReference type="ChEBI" id="CHEBI:36208"/>
        <dbReference type="ChEBI" id="CHEBI:145989"/>
        <dbReference type="ChEBI" id="CHEBI:456216"/>
        <dbReference type="EC" id="2.7.1.71"/>
    </reaction>
</comment>
<keyword evidence="11" id="KW-0460">Magnesium</keyword>
<keyword evidence="11" id="KW-0479">Metal-binding</keyword>
<dbReference type="HAMAP" id="MF_00109">
    <property type="entry name" value="Shikimate_kinase"/>
    <property type="match status" value="1"/>
</dbReference>
<dbReference type="Pfam" id="PF01202">
    <property type="entry name" value="SKI"/>
    <property type="match status" value="1"/>
</dbReference>
<organism evidence="15 16">
    <name type="scientific">SAR324 cluster bacterium</name>
    <dbReference type="NCBI Taxonomy" id="2024889"/>
    <lineage>
        <taxon>Bacteria</taxon>
        <taxon>Deltaproteobacteria</taxon>
        <taxon>SAR324 cluster</taxon>
    </lineage>
</organism>
<dbReference type="GO" id="GO:0009423">
    <property type="term" value="P:chorismate biosynthetic process"/>
    <property type="evidence" value="ECO:0007669"/>
    <property type="project" value="UniProtKB-UniRule"/>
</dbReference>
<dbReference type="InterPro" id="IPR041121">
    <property type="entry name" value="SDH_C"/>
</dbReference>
<proteinExistence type="inferred from homology"/>
<dbReference type="AlphaFoldDB" id="A0A7X9FUE6"/>
<dbReference type="Gene3D" id="3.40.50.300">
    <property type="entry name" value="P-loop containing nucleotide triphosphate hydrolases"/>
    <property type="match status" value="1"/>
</dbReference>
<sequence>MKSDYLLLGVIGKPVLHSRSPQMHNAALSKLNIPGHYLRIAAKDAKEAFEIAKIINLRGINVTAPFKEEAFELSNHGDALSTKLRAANTLLFENETRAFNTDVEGVLRAFMSNGVSCEHKKALVLGAGAAARAALCALRSQGATATVVNRTFEKAKRLANEFGAKALCLNDPGLKNCVYDSELIVACLSTPEKVIADGLLKASQCILDSMYKEKTALVEQAQRAGAKVINGLEWLIYQGALAFEHFTSTKAPIDEMRKALESAKSWESKKSIALIGMMGAGKSSIGRIISEKLCFDFVDLDEELEKRQGMKIREIIDRKGEASFRNLEASLFSEYVESENVVFSCGGGLILRLENRNLLKKHFLTIWIHASEEELASRVAQDINRPLLSGYDTKSRLKELFLERRPFYAEVADLFMSSQHSSERECAERIMYEIRAAGLS</sequence>
<name>A0A7X9FUE6_9DELT</name>
<dbReference type="InterPro" id="IPR027417">
    <property type="entry name" value="P-loop_NTPase"/>
</dbReference>
<evidence type="ECO:0000256" key="4">
    <source>
        <dbReference type="ARBA" id="ARBA00022679"/>
    </source>
</evidence>
<feature type="domain" description="Quinate/shikimate 5-dehydrogenase/glutamyl-tRNA reductase" evidence="12">
    <location>
        <begin position="116"/>
        <end position="202"/>
    </location>
</feature>
<comment type="caution">
    <text evidence="15">The sequence shown here is derived from an EMBL/GenBank/DDBJ whole genome shotgun (WGS) entry which is preliminary data.</text>
</comment>
<evidence type="ECO:0000313" key="16">
    <source>
        <dbReference type="Proteomes" id="UP000524246"/>
    </source>
</evidence>
<dbReference type="GO" id="GO:0000287">
    <property type="term" value="F:magnesium ion binding"/>
    <property type="evidence" value="ECO:0007669"/>
    <property type="project" value="UniProtKB-UniRule"/>
</dbReference>
<evidence type="ECO:0000256" key="1">
    <source>
        <dbReference type="ARBA" id="ARBA00004842"/>
    </source>
</evidence>
<evidence type="ECO:0000259" key="14">
    <source>
        <dbReference type="Pfam" id="PF18317"/>
    </source>
</evidence>
<keyword evidence="5 11" id="KW-0547">Nucleotide-binding</keyword>
<evidence type="ECO:0000256" key="6">
    <source>
        <dbReference type="ARBA" id="ARBA00022777"/>
    </source>
</evidence>
<dbReference type="EC" id="2.7.1.71" evidence="11"/>
<keyword evidence="6 11" id="KW-0418">Kinase</keyword>
<dbReference type="InterPro" id="IPR046346">
    <property type="entry name" value="Aminoacid_DH-like_N_sf"/>
</dbReference>
<evidence type="ECO:0000259" key="12">
    <source>
        <dbReference type="Pfam" id="PF01488"/>
    </source>
</evidence>
<comment type="similarity">
    <text evidence="11">Belongs to the shikimate kinase family.</text>
</comment>
<dbReference type="GO" id="GO:0008652">
    <property type="term" value="P:amino acid biosynthetic process"/>
    <property type="evidence" value="ECO:0007669"/>
    <property type="project" value="UniProtKB-KW"/>
</dbReference>
<dbReference type="PANTHER" id="PTHR21089:SF1">
    <property type="entry name" value="BIFUNCTIONAL 3-DEHYDROQUINATE DEHYDRATASE_SHIKIMATE DEHYDROGENASE, CHLOROPLASTIC"/>
    <property type="match status" value="1"/>
</dbReference>
<feature type="binding site" evidence="11">
    <location>
        <position position="404"/>
    </location>
    <ligand>
        <name>substrate</name>
    </ligand>
</feature>
<dbReference type="InterPro" id="IPR036291">
    <property type="entry name" value="NAD(P)-bd_dom_sf"/>
</dbReference>
<dbReference type="Pfam" id="PF01488">
    <property type="entry name" value="Shikimate_DH"/>
    <property type="match status" value="1"/>
</dbReference>
<gene>
    <name evidence="11" type="primary">aroK</name>
    <name evidence="15" type="ORF">GYA55_12970</name>
</gene>